<evidence type="ECO:0000313" key="1">
    <source>
        <dbReference type="EMBL" id="URD75261.1"/>
    </source>
</evidence>
<dbReference type="AlphaFoldDB" id="A0A9E7EE55"/>
<sequence length="159" mass="17437">MARIAHGGAKKGEGDLNHTRHLDHKHYLGQGEKECCGSCQPIRNDKLQASTTNQLNDESAEENPEIADFVSRRRSSLIAGQVSSLAASRRASTGSERALASRPCNTSQLTQYVIHMAQDETLSTKAFWQEGKKNIGQKAKLSYLTNFIPHPVMNLAGFA</sequence>
<accession>A0A9E7EE55</accession>
<protein>
    <submittedName>
        <fullName evidence="1">Uncharacterized protein</fullName>
    </submittedName>
</protein>
<reference evidence="1" key="1">
    <citation type="submission" date="2022-05" db="EMBL/GenBank/DDBJ databases">
        <title>The Musa troglodytarum L. genome provides insights into the mechanism of non-climacteric behaviour and enrichment of carotenoids.</title>
        <authorList>
            <person name="Wang J."/>
        </authorList>
    </citation>
    <scope>NUCLEOTIDE SEQUENCE</scope>
    <source>
        <tissue evidence="1">Leaf</tissue>
    </source>
</reference>
<name>A0A9E7EE55_9LILI</name>
<dbReference type="EMBL" id="CP097502">
    <property type="protein sequence ID" value="URD75261.1"/>
    <property type="molecule type" value="Genomic_DNA"/>
</dbReference>
<dbReference type="Proteomes" id="UP001055439">
    <property type="component" value="Chromosome 1"/>
</dbReference>
<organism evidence="1 2">
    <name type="scientific">Musa troglodytarum</name>
    <name type="common">fe'i banana</name>
    <dbReference type="NCBI Taxonomy" id="320322"/>
    <lineage>
        <taxon>Eukaryota</taxon>
        <taxon>Viridiplantae</taxon>
        <taxon>Streptophyta</taxon>
        <taxon>Embryophyta</taxon>
        <taxon>Tracheophyta</taxon>
        <taxon>Spermatophyta</taxon>
        <taxon>Magnoliopsida</taxon>
        <taxon>Liliopsida</taxon>
        <taxon>Zingiberales</taxon>
        <taxon>Musaceae</taxon>
        <taxon>Musa</taxon>
    </lineage>
</organism>
<proteinExistence type="predicted"/>
<keyword evidence="2" id="KW-1185">Reference proteome</keyword>
<evidence type="ECO:0000313" key="2">
    <source>
        <dbReference type="Proteomes" id="UP001055439"/>
    </source>
</evidence>
<gene>
    <name evidence="1" type="ORF">MUK42_34231</name>
</gene>